<dbReference type="AlphaFoldDB" id="A0A428ZKR8"/>
<sequence>MSTAPAEPPRPSRLVARRLAELMTRLTEREQLVEHLRDQIDPLRSAKLFAVTGEHTLLATITKQVDEARESVRAAASGPAGAQIDRLVSLLEGPRWRCAEEILPILTEQGREQRELLAGVQADVHSWTTRVGDLTAALASASAEGASVIDDRSQVVMLESLLMQVKRAYAAQRCHQVFVKLDELNTRFEQIDQEYRRQHGAPLLEVLQRKLEEATLLKRRTEIVVLRRDKRKSRVVEYTVLLRIYGESAPTTLLPGESRMTERDRDSAVRLIEQVTTTLNTRLHRQARDVATRPAPPGPPPRDMVEQLRNVGDMLYSLILPEAIQRHLAGDSSGSLTITTNDVEIPWELMHDGENFLCQGRPFSRMPVSPGFPQRVRHRPRTTDGQLKFLLVYADPDSNLPKAEEEINAIETYLEENWNSPGRKLIQITTLKGDEATGHALNDALLSGGYHVIHYAGHAKFSADKPEQSCLMLAGDEPFMAHKIQRITRGSPFVFLNACDSSKVGHGDDPSTTYLGQEHKGLASAFVYGGASACVGALWPVYDDLAAEFARNFYENLLGGAVVGEAIRDTREKARARDAAHITWAAYALYGNPTTRLPALPVSLRASRRHLRETT</sequence>
<dbReference type="Proteomes" id="UP000287547">
    <property type="component" value="Unassembled WGS sequence"/>
</dbReference>
<gene>
    <name evidence="2" type="ORF">DMH04_08715</name>
</gene>
<accession>A0A428ZKR8</accession>
<comment type="caution">
    <text evidence="2">The sequence shown here is derived from an EMBL/GenBank/DDBJ whole genome shotgun (WGS) entry which is preliminary data.</text>
</comment>
<evidence type="ECO:0000313" key="2">
    <source>
        <dbReference type="EMBL" id="RSM88692.1"/>
    </source>
</evidence>
<dbReference type="Gene3D" id="3.40.50.1460">
    <property type="match status" value="1"/>
</dbReference>
<organism evidence="2 3">
    <name type="scientific">Kibdelosporangium aridum</name>
    <dbReference type="NCBI Taxonomy" id="2030"/>
    <lineage>
        <taxon>Bacteria</taxon>
        <taxon>Bacillati</taxon>
        <taxon>Actinomycetota</taxon>
        <taxon>Actinomycetes</taxon>
        <taxon>Pseudonocardiales</taxon>
        <taxon>Pseudonocardiaceae</taxon>
        <taxon>Kibdelosporangium</taxon>
    </lineage>
</organism>
<reference evidence="2 3" key="1">
    <citation type="submission" date="2018-05" db="EMBL/GenBank/DDBJ databases">
        <title>Evolution of GPA BGCs.</title>
        <authorList>
            <person name="Waglechner N."/>
            <person name="Wright G.D."/>
        </authorList>
    </citation>
    <scope>NUCLEOTIDE SEQUENCE [LARGE SCALE GENOMIC DNA]</scope>
    <source>
        <strain evidence="2 3">A82846</strain>
    </source>
</reference>
<proteinExistence type="predicted"/>
<dbReference type="OrthoDB" id="163530at2"/>
<dbReference type="RefSeq" id="WP_037272751.1">
    <property type="nucleotide sequence ID" value="NZ_QHKI01000004.1"/>
</dbReference>
<evidence type="ECO:0000313" key="3">
    <source>
        <dbReference type="Proteomes" id="UP000287547"/>
    </source>
</evidence>
<dbReference type="EMBL" id="QHKI01000004">
    <property type="protein sequence ID" value="RSM88692.1"/>
    <property type="molecule type" value="Genomic_DNA"/>
</dbReference>
<protein>
    <submittedName>
        <fullName evidence="2">CHAT domain-containing protein</fullName>
    </submittedName>
</protein>
<dbReference type="InterPro" id="IPR024983">
    <property type="entry name" value="CHAT_dom"/>
</dbReference>
<evidence type="ECO:0000259" key="1">
    <source>
        <dbReference type="Pfam" id="PF12770"/>
    </source>
</evidence>
<dbReference type="Pfam" id="PF12770">
    <property type="entry name" value="CHAT"/>
    <property type="match status" value="1"/>
</dbReference>
<name>A0A428ZKR8_KIBAR</name>
<feature type="domain" description="CHAT" evidence="1">
    <location>
        <begin position="312"/>
        <end position="592"/>
    </location>
</feature>